<dbReference type="AlphaFoldDB" id="A0A0L0W3N4"/>
<sequence>MVLSVVGRPSHPATSQFPILDIFTRCSLPMSQHDIINCGRLDHVSCSPGQTNVAQKYNGLLKQLANLQINFVNLSPIDFKCQLAKTANIHHHDFIRTPEPCHRLAAQHLWVTQPHNFFSQGKTFH</sequence>
<evidence type="ECO:0000313" key="1">
    <source>
        <dbReference type="EMBL" id="KNF06158.1"/>
    </source>
</evidence>
<reference evidence="2" key="1">
    <citation type="submission" date="2014-03" db="EMBL/GenBank/DDBJ databases">
        <title>The Genome Sequence of Puccinia striiformis f. sp. tritici PST-78.</title>
        <authorList>
            <consortium name="The Broad Institute Genome Sequencing Platform"/>
            <person name="Cuomo C."/>
            <person name="Hulbert S."/>
            <person name="Chen X."/>
            <person name="Walker B."/>
            <person name="Young S.K."/>
            <person name="Zeng Q."/>
            <person name="Gargeya S."/>
            <person name="Fitzgerald M."/>
            <person name="Haas B."/>
            <person name="Abouelleil A."/>
            <person name="Alvarado L."/>
            <person name="Arachchi H.M."/>
            <person name="Berlin A.M."/>
            <person name="Chapman S.B."/>
            <person name="Goldberg J."/>
            <person name="Griggs A."/>
            <person name="Gujja S."/>
            <person name="Hansen M."/>
            <person name="Howarth C."/>
            <person name="Imamovic A."/>
            <person name="Larimer J."/>
            <person name="McCowan C."/>
            <person name="Montmayeur A."/>
            <person name="Murphy C."/>
            <person name="Neiman D."/>
            <person name="Pearson M."/>
            <person name="Priest M."/>
            <person name="Roberts A."/>
            <person name="Saif S."/>
            <person name="Shea T."/>
            <person name="Sisk P."/>
            <person name="Sykes S."/>
            <person name="Wortman J."/>
            <person name="Nusbaum C."/>
            <person name="Birren B."/>
        </authorList>
    </citation>
    <scope>NUCLEOTIDE SEQUENCE [LARGE SCALE GENOMIC DNA]</scope>
    <source>
        <strain evidence="2">race PST-78</strain>
    </source>
</reference>
<dbReference type="EMBL" id="AJIL01000004">
    <property type="protein sequence ID" value="KNF06158.1"/>
    <property type="molecule type" value="Genomic_DNA"/>
</dbReference>
<name>A0A0L0W3N4_9BASI</name>
<keyword evidence="2" id="KW-1185">Reference proteome</keyword>
<accession>A0A0L0W3N4</accession>
<protein>
    <submittedName>
        <fullName evidence="1">Uncharacterized protein</fullName>
    </submittedName>
</protein>
<dbReference type="Proteomes" id="UP000054564">
    <property type="component" value="Unassembled WGS sequence"/>
</dbReference>
<evidence type="ECO:0000313" key="2">
    <source>
        <dbReference type="Proteomes" id="UP000054564"/>
    </source>
</evidence>
<organism evidence="1 2">
    <name type="scientific">Puccinia striiformis f. sp. tritici PST-78</name>
    <dbReference type="NCBI Taxonomy" id="1165861"/>
    <lineage>
        <taxon>Eukaryota</taxon>
        <taxon>Fungi</taxon>
        <taxon>Dikarya</taxon>
        <taxon>Basidiomycota</taxon>
        <taxon>Pucciniomycotina</taxon>
        <taxon>Pucciniomycetes</taxon>
        <taxon>Pucciniales</taxon>
        <taxon>Pucciniaceae</taxon>
        <taxon>Puccinia</taxon>
    </lineage>
</organism>
<comment type="caution">
    <text evidence="1">The sequence shown here is derived from an EMBL/GenBank/DDBJ whole genome shotgun (WGS) entry which is preliminary data.</text>
</comment>
<gene>
    <name evidence="1" type="ORF">PSTG_00666</name>
</gene>
<proteinExistence type="predicted"/>